<dbReference type="OrthoDB" id="743446at2759"/>
<feature type="region of interest" description="Disordered" evidence="1">
    <location>
        <begin position="36"/>
        <end position="64"/>
    </location>
</feature>
<evidence type="ECO:0000313" key="3">
    <source>
        <dbReference type="Proteomes" id="UP001055439"/>
    </source>
</evidence>
<protein>
    <submittedName>
        <fullName evidence="2">Uncharacterized protein</fullName>
    </submittedName>
</protein>
<evidence type="ECO:0000313" key="2">
    <source>
        <dbReference type="EMBL" id="URE09695.1"/>
    </source>
</evidence>
<dbReference type="AlphaFoldDB" id="A0A9E7KBB7"/>
<gene>
    <name evidence="2" type="ORF">MUK42_28953</name>
</gene>
<organism evidence="2 3">
    <name type="scientific">Musa troglodytarum</name>
    <name type="common">fe'i banana</name>
    <dbReference type="NCBI Taxonomy" id="320322"/>
    <lineage>
        <taxon>Eukaryota</taxon>
        <taxon>Viridiplantae</taxon>
        <taxon>Streptophyta</taxon>
        <taxon>Embryophyta</taxon>
        <taxon>Tracheophyta</taxon>
        <taxon>Spermatophyta</taxon>
        <taxon>Magnoliopsida</taxon>
        <taxon>Liliopsida</taxon>
        <taxon>Zingiberales</taxon>
        <taxon>Musaceae</taxon>
        <taxon>Musa</taxon>
    </lineage>
</organism>
<feature type="compositionally biased region" description="Polar residues" evidence="1">
    <location>
        <begin position="53"/>
        <end position="64"/>
    </location>
</feature>
<feature type="compositionally biased region" description="Basic residues" evidence="1">
    <location>
        <begin position="7"/>
        <end position="21"/>
    </location>
</feature>
<feature type="region of interest" description="Disordered" evidence="1">
    <location>
        <begin position="1"/>
        <end position="24"/>
    </location>
</feature>
<name>A0A9E7KBB7_9LILI</name>
<dbReference type="EMBL" id="CP097508">
    <property type="protein sequence ID" value="URE09695.1"/>
    <property type="molecule type" value="Genomic_DNA"/>
</dbReference>
<dbReference type="Proteomes" id="UP001055439">
    <property type="component" value="Chromosome 6"/>
</dbReference>
<accession>A0A9E7KBB7</accession>
<reference evidence="2" key="1">
    <citation type="submission" date="2022-05" db="EMBL/GenBank/DDBJ databases">
        <title>The Musa troglodytarum L. genome provides insights into the mechanism of non-climacteric behaviour and enrichment of carotenoids.</title>
        <authorList>
            <person name="Wang J."/>
        </authorList>
    </citation>
    <scope>NUCLEOTIDE SEQUENCE</scope>
    <source>
        <tissue evidence="2">Leaf</tissue>
    </source>
</reference>
<sequence>MEYRVPERKRKGRPQPKRGQVKARIFGSLLRAVMPKGFTNGEKPKQAGDGSSADATPTLSGYTSSFEDDLRYQKALFASCV</sequence>
<proteinExistence type="predicted"/>
<evidence type="ECO:0000256" key="1">
    <source>
        <dbReference type="SAM" id="MobiDB-lite"/>
    </source>
</evidence>
<keyword evidence="3" id="KW-1185">Reference proteome</keyword>